<evidence type="ECO:0000256" key="7">
    <source>
        <dbReference type="ARBA" id="ARBA00023002"/>
    </source>
</evidence>
<accession>A0A9Q0S2D1</accession>
<dbReference type="Pfam" id="PF08031">
    <property type="entry name" value="BBE"/>
    <property type="match status" value="1"/>
</dbReference>
<organism evidence="11 12">
    <name type="scientific">Pseudolycoriella hygida</name>
    <dbReference type="NCBI Taxonomy" id="35572"/>
    <lineage>
        <taxon>Eukaryota</taxon>
        <taxon>Metazoa</taxon>
        <taxon>Ecdysozoa</taxon>
        <taxon>Arthropoda</taxon>
        <taxon>Hexapoda</taxon>
        <taxon>Insecta</taxon>
        <taxon>Pterygota</taxon>
        <taxon>Neoptera</taxon>
        <taxon>Endopterygota</taxon>
        <taxon>Diptera</taxon>
        <taxon>Nematocera</taxon>
        <taxon>Sciaroidea</taxon>
        <taxon>Sciaridae</taxon>
        <taxon>Pseudolycoriella</taxon>
    </lineage>
</organism>
<dbReference type="Pfam" id="PF01565">
    <property type="entry name" value="FAD_binding_4"/>
    <property type="match status" value="1"/>
</dbReference>
<comment type="subcellular location">
    <subcellularLocation>
        <location evidence="2">Peroxisome</location>
    </subcellularLocation>
</comment>
<keyword evidence="7" id="KW-0560">Oxidoreductase</keyword>
<evidence type="ECO:0000256" key="3">
    <source>
        <dbReference type="ARBA" id="ARBA00005466"/>
    </source>
</evidence>
<dbReference type="EMBL" id="WJQU01000002">
    <property type="protein sequence ID" value="KAJ6641984.1"/>
    <property type="molecule type" value="Genomic_DNA"/>
</dbReference>
<keyword evidence="12" id="KW-1185">Reference proteome</keyword>
<comment type="caution">
    <text evidence="11">The sequence shown here is derived from an EMBL/GenBank/DDBJ whole genome shotgun (WGS) entry which is preliminary data.</text>
</comment>
<name>A0A9Q0S2D1_9DIPT</name>
<comment type="subunit">
    <text evidence="4">Homodimer.</text>
</comment>
<sequence>MRLSFMIYFTILCSVSASNQRYKKCMKKLGVSSWKVVDRASNATSYNLLNYQWNNVFDVVFPIAIFIPSSVFDVQATVKCGYDAHIQLVPNSGGHSYAGLSSGTNDSIIVDFRYMNSIDIDDDDESVTVGPGAMVGQINAKLWKKGGWGTVLGNCMTIGIGGHALGGGFGIYSTLYGLVIDNILEIKMVDAQGNAVAVNPTRNSDLWWAMRGVGPGYIGLVTSFKLKMFKAKDLKLTYIKVTYKNEDFKHVVENFVKWLDWVKRNNESVSTIISATSDNHSSGFEFAGRGVEVHLLHIQDPKIQPASSNAVLAAYKKYFTHSSQTTVQKASYIDVLVGTSYSPKFRAKDLDDVQKVYAKIPVKSIVWLTSEQGAIAIPRSSDCAYVHRDNLFNIKTKWDPKGYFNSEQSVPTFSSEWDDLDDFFEQ</sequence>
<evidence type="ECO:0000256" key="8">
    <source>
        <dbReference type="ARBA" id="ARBA00023140"/>
    </source>
</evidence>
<protein>
    <submittedName>
        <fullName evidence="11">Xylooligosaccharide oxidase</fullName>
    </submittedName>
</protein>
<dbReference type="InterPro" id="IPR050416">
    <property type="entry name" value="FAD-linked_Oxidoreductase"/>
</dbReference>
<evidence type="ECO:0000256" key="2">
    <source>
        <dbReference type="ARBA" id="ARBA00004275"/>
    </source>
</evidence>
<dbReference type="PANTHER" id="PTHR42973">
    <property type="entry name" value="BINDING OXIDOREDUCTASE, PUTATIVE (AFU_ORTHOLOGUE AFUA_1G17690)-RELATED"/>
    <property type="match status" value="1"/>
</dbReference>
<dbReference type="InterPro" id="IPR016166">
    <property type="entry name" value="FAD-bd_PCMH"/>
</dbReference>
<evidence type="ECO:0000313" key="11">
    <source>
        <dbReference type="EMBL" id="KAJ6641984.1"/>
    </source>
</evidence>
<dbReference type="GO" id="GO:0016491">
    <property type="term" value="F:oxidoreductase activity"/>
    <property type="evidence" value="ECO:0007669"/>
    <property type="project" value="UniProtKB-KW"/>
</dbReference>
<dbReference type="PROSITE" id="PS51387">
    <property type="entry name" value="FAD_PCMH"/>
    <property type="match status" value="1"/>
</dbReference>
<dbReference type="InterPro" id="IPR006093">
    <property type="entry name" value="Oxy_OxRdtase_FAD_BS"/>
</dbReference>
<dbReference type="OrthoDB" id="8250697at2759"/>
<gene>
    <name evidence="11" type="primary">xylO_2</name>
    <name evidence="11" type="ORF">Bhyg_06929</name>
</gene>
<evidence type="ECO:0000256" key="1">
    <source>
        <dbReference type="ARBA" id="ARBA00001974"/>
    </source>
</evidence>
<dbReference type="Gene3D" id="3.30.465.10">
    <property type="match status" value="1"/>
</dbReference>
<dbReference type="SUPFAM" id="SSF56176">
    <property type="entry name" value="FAD-binding/transporter-associated domain-like"/>
    <property type="match status" value="1"/>
</dbReference>
<dbReference type="InterPro" id="IPR006094">
    <property type="entry name" value="Oxid_FAD_bind_N"/>
</dbReference>
<keyword evidence="6" id="KW-0274">FAD</keyword>
<feature type="chain" id="PRO_5040143377" evidence="9">
    <location>
        <begin position="18"/>
        <end position="426"/>
    </location>
</feature>
<dbReference type="GO" id="GO:0005777">
    <property type="term" value="C:peroxisome"/>
    <property type="evidence" value="ECO:0007669"/>
    <property type="project" value="UniProtKB-SubCell"/>
</dbReference>
<dbReference type="PANTHER" id="PTHR42973:SF39">
    <property type="entry name" value="FAD-BINDING PCMH-TYPE DOMAIN-CONTAINING PROTEIN"/>
    <property type="match status" value="1"/>
</dbReference>
<proteinExistence type="inferred from homology"/>
<reference evidence="11" key="1">
    <citation type="submission" date="2022-07" db="EMBL/GenBank/DDBJ databases">
        <authorList>
            <person name="Trinca V."/>
            <person name="Uliana J.V.C."/>
            <person name="Torres T.T."/>
            <person name="Ward R.J."/>
            <person name="Monesi N."/>
        </authorList>
    </citation>
    <scope>NUCLEOTIDE SEQUENCE</scope>
    <source>
        <strain evidence="11">HSMRA1968</strain>
        <tissue evidence="11">Whole embryos</tissue>
    </source>
</reference>
<evidence type="ECO:0000256" key="4">
    <source>
        <dbReference type="ARBA" id="ARBA00011738"/>
    </source>
</evidence>
<feature type="domain" description="FAD-binding PCMH-type" evidence="10">
    <location>
        <begin position="58"/>
        <end position="231"/>
    </location>
</feature>
<comment type="cofactor">
    <cofactor evidence="1">
        <name>FAD</name>
        <dbReference type="ChEBI" id="CHEBI:57692"/>
    </cofactor>
</comment>
<evidence type="ECO:0000256" key="6">
    <source>
        <dbReference type="ARBA" id="ARBA00022827"/>
    </source>
</evidence>
<dbReference type="Proteomes" id="UP001151699">
    <property type="component" value="Chromosome B"/>
</dbReference>
<dbReference type="InterPro" id="IPR036318">
    <property type="entry name" value="FAD-bd_PCMH-like_sf"/>
</dbReference>
<evidence type="ECO:0000313" key="12">
    <source>
        <dbReference type="Proteomes" id="UP001151699"/>
    </source>
</evidence>
<dbReference type="AlphaFoldDB" id="A0A9Q0S2D1"/>
<feature type="signal peptide" evidence="9">
    <location>
        <begin position="1"/>
        <end position="17"/>
    </location>
</feature>
<dbReference type="GO" id="GO:0071949">
    <property type="term" value="F:FAD binding"/>
    <property type="evidence" value="ECO:0007669"/>
    <property type="project" value="InterPro"/>
</dbReference>
<dbReference type="PROSITE" id="PS00862">
    <property type="entry name" value="OX2_COVAL_FAD"/>
    <property type="match status" value="1"/>
</dbReference>
<keyword evidence="9" id="KW-0732">Signal</keyword>
<feature type="non-terminal residue" evidence="11">
    <location>
        <position position="1"/>
    </location>
</feature>
<evidence type="ECO:0000259" key="10">
    <source>
        <dbReference type="PROSITE" id="PS51387"/>
    </source>
</evidence>
<keyword evidence="8" id="KW-0576">Peroxisome</keyword>
<evidence type="ECO:0000256" key="9">
    <source>
        <dbReference type="SAM" id="SignalP"/>
    </source>
</evidence>
<evidence type="ECO:0000256" key="5">
    <source>
        <dbReference type="ARBA" id="ARBA00022630"/>
    </source>
</evidence>
<dbReference type="InterPro" id="IPR012951">
    <property type="entry name" value="BBE"/>
</dbReference>
<dbReference type="Gene3D" id="3.40.462.20">
    <property type="match status" value="1"/>
</dbReference>
<keyword evidence="5" id="KW-0285">Flavoprotein</keyword>
<dbReference type="InterPro" id="IPR016169">
    <property type="entry name" value="FAD-bd_PCMH_sub2"/>
</dbReference>
<comment type="similarity">
    <text evidence="3">Belongs to the oxygen-dependent FAD-linked oxidoreductase family.</text>
</comment>